<dbReference type="RefSeq" id="WP_015859474.1">
    <property type="nucleotide sequence ID" value="NC_012804.1"/>
</dbReference>
<gene>
    <name evidence="2" type="ordered locus">TGAM_1863</name>
</gene>
<dbReference type="InterPro" id="IPR005175">
    <property type="entry name" value="PPC_dom"/>
</dbReference>
<reference evidence="2 3" key="1">
    <citation type="journal article" date="2007" name="Genome Biol.">
        <title>Genome analysis and genome-wide proteomics of Thermococcus gammatolerans, the most radioresistant organism known amongst the Archaea.</title>
        <authorList>
            <person name="Zivanovic Y."/>
            <person name="Armengaud J."/>
            <person name="Lagorce A."/>
            <person name="Leplat C."/>
            <person name="Guerin P."/>
            <person name="Dutertre M."/>
            <person name="Anthouard V."/>
            <person name="Forterre P."/>
            <person name="Wincker P."/>
            <person name="Confalonieri F."/>
        </authorList>
    </citation>
    <scope>NUCLEOTIDE SEQUENCE [LARGE SCALE GENOMIC DNA]</scope>
    <source>
        <strain evidence="3">DSM 15229 / JCM 11827 / EJ3</strain>
    </source>
</reference>
<sequence length="141" mass="15922">MEFSGGRTFLFRVPEGEDLLEFVNRFAEAKEIKTGVVSAIGSLKDPKIGYFDEDINDYRIIELEGTFEMVSLVGNVSLRNEKPFAHIHVALGDGEGRLYGGHLFEGKVFVAEVFIQELKGSPLERKERENGLSLWEEEPLE</sequence>
<dbReference type="KEGG" id="tga:TGAM_1863"/>
<dbReference type="GO" id="GO:0003677">
    <property type="term" value="F:DNA binding"/>
    <property type="evidence" value="ECO:0007669"/>
    <property type="project" value="UniProtKB-KW"/>
</dbReference>
<dbReference type="SUPFAM" id="SSF117856">
    <property type="entry name" value="AF0104/ALDC/Ptd012-like"/>
    <property type="match status" value="1"/>
</dbReference>
<proteinExistence type="predicted"/>
<dbReference type="PROSITE" id="PS51742">
    <property type="entry name" value="PPC"/>
    <property type="match status" value="1"/>
</dbReference>
<protein>
    <submittedName>
        <fullName evidence="2">Putative DNA-binding protein</fullName>
    </submittedName>
</protein>
<dbReference type="CDD" id="cd11378">
    <property type="entry name" value="DUF296"/>
    <property type="match status" value="1"/>
</dbReference>
<organism evidence="2 3">
    <name type="scientific">Thermococcus gammatolerans (strain DSM 15229 / JCM 11827 / EJ3)</name>
    <dbReference type="NCBI Taxonomy" id="593117"/>
    <lineage>
        <taxon>Archaea</taxon>
        <taxon>Methanobacteriati</taxon>
        <taxon>Methanobacteriota</taxon>
        <taxon>Thermococci</taxon>
        <taxon>Thermococcales</taxon>
        <taxon>Thermococcaceae</taxon>
        <taxon>Thermococcus</taxon>
    </lineage>
</organism>
<evidence type="ECO:0000313" key="2">
    <source>
        <dbReference type="EMBL" id="ACS34365.1"/>
    </source>
</evidence>
<dbReference type="AlphaFoldDB" id="C5A1U6"/>
<dbReference type="OrthoDB" id="371648at2157"/>
<keyword evidence="3" id="KW-1185">Reference proteome</keyword>
<evidence type="ECO:0000313" key="3">
    <source>
        <dbReference type="Proteomes" id="UP000001488"/>
    </source>
</evidence>
<dbReference type="Pfam" id="PF03479">
    <property type="entry name" value="PCC"/>
    <property type="match status" value="1"/>
</dbReference>
<dbReference type="InterPro" id="IPR025707">
    <property type="entry name" value="DNA_bp_PD1"/>
</dbReference>
<dbReference type="HOGENOM" id="CLU_114051_2_3_2"/>
<dbReference type="PANTHER" id="PTHR34988:SF1">
    <property type="entry name" value="DNA-BINDING PROTEIN"/>
    <property type="match status" value="1"/>
</dbReference>
<name>C5A1U6_THEGJ</name>
<keyword evidence="2" id="KW-0238">DNA-binding</keyword>
<dbReference type="Proteomes" id="UP000001488">
    <property type="component" value="Chromosome"/>
</dbReference>
<accession>C5A1U6</accession>
<dbReference type="PIRSF" id="PIRSF016702">
    <property type="entry name" value="DNA_bp_PD1"/>
    <property type="match status" value="1"/>
</dbReference>
<feature type="domain" description="PPC" evidence="1">
    <location>
        <begin position="3"/>
        <end position="138"/>
    </location>
</feature>
<dbReference type="eggNOG" id="arCOG04212">
    <property type="taxonomic scope" value="Archaea"/>
</dbReference>
<dbReference type="EMBL" id="CP001398">
    <property type="protein sequence ID" value="ACS34365.1"/>
    <property type="molecule type" value="Genomic_DNA"/>
</dbReference>
<dbReference type="PATRIC" id="fig|593117.10.peg.1872"/>
<dbReference type="PaxDb" id="593117-TGAM_1863"/>
<dbReference type="Gene3D" id="3.30.1330.80">
    <property type="entry name" value="Hypothetical protein, similar to alpha- acetolactate decarboxylase, domain 2"/>
    <property type="match status" value="1"/>
</dbReference>
<dbReference type="GeneID" id="7988018"/>
<dbReference type="PANTHER" id="PTHR34988">
    <property type="entry name" value="PROTEIN, PUTATIVE-RELATED"/>
    <property type="match status" value="1"/>
</dbReference>
<evidence type="ECO:0000259" key="1">
    <source>
        <dbReference type="PROSITE" id="PS51742"/>
    </source>
</evidence>